<dbReference type="RefSeq" id="WP_017798248.1">
    <property type="nucleotide sequence ID" value="NZ_BSKO01000001.1"/>
</dbReference>
<protein>
    <recommendedName>
        <fullName evidence="3">BH0509 family protein</fullName>
    </recommendedName>
</protein>
<evidence type="ECO:0000313" key="2">
    <source>
        <dbReference type="Proteomes" id="UP001275436"/>
    </source>
</evidence>
<reference evidence="1 2" key="1">
    <citation type="submission" date="2023-02" db="EMBL/GenBank/DDBJ databases">
        <title>Oceanobacillus kimchii IFOP_LL358 isolated form Alexandrium catenella lab strain.</title>
        <authorList>
            <person name="Gajardo G."/>
            <person name="Ueki S."/>
            <person name="Maruyama F."/>
        </authorList>
    </citation>
    <scope>NUCLEOTIDE SEQUENCE [LARGE SCALE GENOMIC DNA]</scope>
    <source>
        <strain evidence="1 2">IFOP_LL358</strain>
    </source>
</reference>
<dbReference type="EMBL" id="BSKO01000001">
    <property type="protein sequence ID" value="GLO67715.1"/>
    <property type="molecule type" value="Genomic_DNA"/>
</dbReference>
<name>A0ABQ5TMM9_9BACI</name>
<dbReference type="Proteomes" id="UP001275436">
    <property type="component" value="Unassembled WGS sequence"/>
</dbReference>
<keyword evidence="2" id="KW-1185">Reference proteome</keyword>
<evidence type="ECO:0000313" key="1">
    <source>
        <dbReference type="EMBL" id="GLO67715.1"/>
    </source>
</evidence>
<sequence length="55" mass="6824">MQSFFQICNDTTEKLGRRLQDEEIRFLQWMYERYTVEQLEEELKSKEGHLYTMNS</sequence>
<accession>A0ABQ5TMM9</accession>
<organism evidence="1 2">
    <name type="scientific">Oceanobacillus kimchii</name>
    <dbReference type="NCBI Taxonomy" id="746691"/>
    <lineage>
        <taxon>Bacteria</taxon>
        <taxon>Bacillati</taxon>
        <taxon>Bacillota</taxon>
        <taxon>Bacilli</taxon>
        <taxon>Bacillales</taxon>
        <taxon>Bacillaceae</taxon>
        <taxon>Oceanobacillus</taxon>
    </lineage>
</organism>
<evidence type="ECO:0008006" key="3">
    <source>
        <dbReference type="Google" id="ProtNLM"/>
    </source>
</evidence>
<comment type="caution">
    <text evidence="1">The sequence shown here is derived from an EMBL/GenBank/DDBJ whole genome shotgun (WGS) entry which is preliminary data.</text>
</comment>
<proteinExistence type="predicted"/>
<gene>
    <name evidence="1" type="ORF">MACH08_34990</name>
</gene>